<evidence type="ECO:0000256" key="7">
    <source>
        <dbReference type="ARBA" id="ARBA00022737"/>
    </source>
</evidence>
<evidence type="ECO:0000256" key="1">
    <source>
        <dbReference type="ARBA" id="ARBA00004167"/>
    </source>
</evidence>
<dbReference type="SMART" id="SM00408">
    <property type="entry name" value="IGc2"/>
    <property type="match status" value="2"/>
</dbReference>
<dbReference type="InterPro" id="IPR008266">
    <property type="entry name" value="Tyr_kinase_AS"/>
</dbReference>
<dbReference type="Gene3D" id="1.10.510.10">
    <property type="entry name" value="Transferase(Phosphotransferase) domain 1"/>
    <property type="match status" value="1"/>
</dbReference>
<dbReference type="InterPro" id="IPR000719">
    <property type="entry name" value="Prot_kinase_dom"/>
</dbReference>
<dbReference type="Pfam" id="PF13927">
    <property type="entry name" value="Ig_3"/>
    <property type="match status" value="1"/>
</dbReference>
<dbReference type="FunFam" id="1.10.510.10:FF:000007">
    <property type="entry name" value="Fibroblast growth factor receptor"/>
    <property type="match status" value="1"/>
</dbReference>
<feature type="region of interest" description="Disordered" evidence="21">
    <location>
        <begin position="945"/>
        <end position="972"/>
    </location>
</feature>
<feature type="domain" description="Protein kinase" evidence="23">
    <location>
        <begin position="637"/>
        <end position="924"/>
    </location>
</feature>
<dbReference type="InterPro" id="IPR036179">
    <property type="entry name" value="Ig-like_dom_sf"/>
</dbReference>
<reference evidence="26" key="3">
    <citation type="submission" date="2022-06" db="UniProtKB">
        <authorList>
            <consortium name="EnsemblMetazoa"/>
        </authorList>
    </citation>
    <scope>IDENTIFICATION</scope>
</reference>
<dbReference type="SMART" id="SM00219">
    <property type="entry name" value="TyrKc"/>
    <property type="match status" value="1"/>
</dbReference>
<evidence type="ECO:0000256" key="21">
    <source>
        <dbReference type="SAM" id="MobiDB-lite"/>
    </source>
</evidence>
<evidence type="ECO:0000259" key="23">
    <source>
        <dbReference type="PROSITE" id="PS50011"/>
    </source>
</evidence>
<feature type="domain" description="Ig-like" evidence="24">
    <location>
        <begin position="67"/>
        <end position="193"/>
    </location>
</feature>
<dbReference type="GO" id="GO:0007169">
    <property type="term" value="P:cell surface receptor protein tyrosine kinase signaling pathway"/>
    <property type="evidence" value="ECO:0007669"/>
    <property type="project" value="TreeGrafter"/>
</dbReference>
<dbReference type="EC" id="2.7.10.1" evidence="2"/>
<evidence type="ECO:0000313" key="27">
    <source>
        <dbReference type="Proteomes" id="UP000070412"/>
    </source>
</evidence>
<dbReference type="EnsemblMetazoa" id="SSS_3781s_mrna">
    <property type="protein sequence ID" value="KAF7490804.1"/>
    <property type="gene ID" value="SSS_3781"/>
</dbReference>
<keyword evidence="10 20" id="KW-0067">ATP-binding</keyword>
<keyword evidence="11 22" id="KW-1133">Transmembrane helix</keyword>
<dbReference type="PROSITE" id="PS00107">
    <property type="entry name" value="PROTEIN_KINASE_ATP"/>
    <property type="match status" value="1"/>
</dbReference>
<evidence type="ECO:0000256" key="10">
    <source>
        <dbReference type="ARBA" id="ARBA00022840"/>
    </source>
</evidence>
<dbReference type="InterPro" id="IPR003599">
    <property type="entry name" value="Ig_sub"/>
</dbReference>
<keyword evidence="15 25" id="KW-0675">Receptor</keyword>
<evidence type="ECO:0000313" key="26">
    <source>
        <dbReference type="EnsemblMetazoa" id="KAF7490804.1"/>
    </source>
</evidence>
<evidence type="ECO:0000256" key="18">
    <source>
        <dbReference type="ARBA" id="ARBA00051243"/>
    </source>
</evidence>
<protein>
    <recommendedName>
        <fullName evidence="2">receptor protein-tyrosine kinase</fullName>
        <ecNumber evidence="2">2.7.10.1</ecNumber>
    </recommendedName>
</protein>
<keyword evidence="14" id="KW-1015">Disulfide bond</keyword>
<evidence type="ECO:0000256" key="22">
    <source>
        <dbReference type="SAM" id="Phobius"/>
    </source>
</evidence>
<feature type="binding site" evidence="20">
    <location>
        <position position="668"/>
    </location>
    <ligand>
        <name>ATP</name>
        <dbReference type="ChEBI" id="CHEBI:30616"/>
    </ligand>
</feature>
<keyword evidence="16" id="KW-0325">Glycoprotein</keyword>
<dbReference type="PROSITE" id="PS50011">
    <property type="entry name" value="PROTEIN_KINASE_DOM"/>
    <property type="match status" value="1"/>
</dbReference>
<dbReference type="InterPro" id="IPR050122">
    <property type="entry name" value="RTK"/>
</dbReference>
<feature type="domain" description="Ig-like" evidence="24">
    <location>
        <begin position="312"/>
        <end position="386"/>
    </location>
</feature>
<dbReference type="OrthoDB" id="5984265at2759"/>
<evidence type="ECO:0000256" key="8">
    <source>
        <dbReference type="ARBA" id="ARBA00022741"/>
    </source>
</evidence>
<dbReference type="SUPFAM" id="SSF48726">
    <property type="entry name" value="Immunoglobulin"/>
    <property type="match status" value="2"/>
</dbReference>
<dbReference type="Pfam" id="PF07714">
    <property type="entry name" value="PK_Tyr_Ser-Thr"/>
    <property type="match status" value="1"/>
</dbReference>
<dbReference type="PROSITE" id="PS50835">
    <property type="entry name" value="IG_LIKE"/>
    <property type="match status" value="3"/>
</dbReference>
<dbReference type="InterPro" id="IPR003598">
    <property type="entry name" value="Ig_sub2"/>
</dbReference>
<keyword evidence="9" id="KW-0418">Kinase</keyword>
<evidence type="ECO:0000313" key="25">
    <source>
        <dbReference type="EMBL" id="KAF7490804.1"/>
    </source>
</evidence>
<keyword evidence="6" id="KW-0732">Signal</keyword>
<keyword evidence="5 22" id="KW-0812">Transmembrane</keyword>
<keyword evidence="3" id="KW-0597">Phosphoprotein</keyword>
<dbReference type="SMART" id="SM00409">
    <property type="entry name" value="IG"/>
    <property type="match status" value="3"/>
</dbReference>
<dbReference type="EMBL" id="WVUK01000062">
    <property type="protein sequence ID" value="KAF7490804.1"/>
    <property type="molecule type" value="Genomic_DNA"/>
</dbReference>
<gene>
    <name evidence="25" type="ORF">SSS_3781</name>
</gene>
<feature type="transmembrane region" description="Helical" evidence="22">
    <location>
        <begin position="507"/>
        <end position="527"/>
    </location>
</feature>
<evidence type="ECO:0000256" key="2">
    <source>
        <dbReference type="ARBA" id="ARBA00011902"/>
    </source>
</evidence>
<dbReference type="InterPro" id="IPR007110">
    <property type="entry name" value="Ig-like_dom"/>
</dbReference>
<keyword evidence="8 20" id="KW-0547">Nucleotide-binding</keyword>
<dbReference type="PANTHER" id="PTHR24416:SF550">
    <property type="entry name" value="FIBROBLAST GROWTH FACTOR RECEPTOR HOMOLOG 1-RELATED"/>
    <property type="match status" value="1"/>
</dbReference>
<dbReference type="InterPro" id="IPR011009">
    <property type="entry name" value="Kinase-like_dom_sf"/>
</dbReference>
<dbReference type="Pfam" id="PF07679">
    <property type="entry name" value="I-set"/>
    <property type="match status" value="1"/>
</dbReference>
<feature type="domain" description="Ig-like" evidence="24">
    <location>
        <begin position="406"/>
        <end position="492"/>
    </location>
</feature>
<comment type="subcellular location">
    <subcellularLocation>
        <location evidence="1">Membrane</location>
        <topology evidence="1">Single-pass membrane protein</topology>
    </subcellularLocation>
</comment>
<dbReference type="InterPro" id="IPR001245">
    <property type="entry name" value="Ser-Thr/Tyr_kinase_cat_dom"/>
</dbReference>
<feature type="region of interest" description="Disordered" evidence="21">
    <location>
        <begin position="111"/>
        <end position="130"/>
    </location>
</feature>
<dbReference type="InterPro" id="IPR017441">
    <property type="entry name" value="Protein_kinase_ATP_BS"/>
</dbReference>
<accession>A0A834R6W3</accession>
<evidence type="ECO:0000256" key="15">
    <source>
        <dbReference type="ARBA" id="ARBA00023170"/>
    </source>
</evidence>
<keyword evidence="17" id="KW-0393">Immunoglobulin domain</keyword>
<evidence type="ECO:0000256" key="19">
    <source>
        <dbReference type="ARBA" id="ARBA00056965"/>
    </source>
</evidence>
<evidence type="ECO:0000256" key="3">
    <source>
        <dbReference type="ARBA" id="ARBA00022553"/>
    </source>
</evidence>
<evidence type="ECO:0000256" key="4">
    <source>
        <dbReference type="ARBA" id="ARBA00022679"/>
    </source>
</evidence>
<evidence type="ECO:0000256" key="9">
    <source>
        <dbReference type="ARBA" id="ARBA00022777"/>
    </source>
</evidence>
<sequence length="1301" mass="150425">MNSFTMYRFDRSSIKMTMRKNLNLSTFLFSLISLLIIFSDLIFVKSESILLSRQKNRYKFNITRKLNQNVTFNCGVDVRFNSTTDDGGNKITDWKSIKLKRIWMRNDQIIQQTPSSSSSSSSINLNDGEGGGLSDKRFRFQSENVKYSDDNIAWDEASVMKIKQLRFHDAGIYSCLVWAEINEKKISDTRTITFELNIEPFDSIETSSSPLQLLPSSSFSDRFDDDVPSKYSSQPSLQSPNDWHYENGMVIGDENIENFDDSFETDEEEEEDDEDEKDLDDQEVLTIPLNSEPKFVEHDNERYHIFNVSDFPNMMQIEKQSGHLVKLRCPVRGHPNNTNYRWFKNAKPLKGVFRDNGEKMLIDRWRLDLEDIGESDTGNYTCQSTNPYGRFNFTFNLRVHYSLRHPPVLINFNVKLNNTILIGENITFDCRYKSSVLANFSWFRVFSNETYQKLNTSYSILSIFNATLNDTGNYTCIVKNQYGTVKRYFILNVIYEPFFLLPYVQHMLWIFCSTIILITIMITYAVYQSRMRSNNKITIVAQKSFIIKKKIILENPPLQQFSNAIDGSYHYDNGLDPNHHQHLVGEDKKVFDFFSPLVKIDYEHIIVDANQTDETKSGSTLYEIPLDKEWEMERKNILLKEKLGEGEFGIVVKGEINNSIEKNAVALKMLKDGHSDDEIINLISEMEVMKRIGKHKNIINLIGCCTQDGPLWVVVEYAPFGNLRDYLRKKREQMLILKQQKTGQFNWNSEILKQSTEHRPFLTLLDLVDFAFQIARGMEYLASKRCVHRDLAARNVLVCENNVLKIADFGLARRIQGDYYRKNTNGRLPIKWMAIESLENQMYTTQTDVWSYGILLWEIMTLGRTPYPGINVQELWKRLESGYRMEQPINCSDEIYSIMRRCWSKQPKKRPSFGELIDELENLVGLFSTKEYVEINYRYMEIPSLTSSSSSNSSDDENRDEQTLPSNGYHNGCLGKRYDNKFSTNNHDDIEHRYRNIRTNFATHRDQNLIASEDAMKTFLNPGATIGYPSNSIAMNSTDNLNQAYKPILLDVVERRNEYQAPGKWFNQITNNINHHYVNGIALRETLRHQQQQQQQQQQQSNNPSLIINDYNNIYSHYQHPTPASSSSTIISIPKKPSSPTLPPLSVSIPSDESISNLMPPTSINNKIYMNGITFPSKSLSSSESMQSISKSPMQCESNCFNNANLTFSNTNIRNRCYDFNILHENCEAKSSNFVKIPSSLNESYQTHPIFVGDPVENEHEDIYQDGDRVIGGGYALLKALCTLSTEDHRGLEHLTLLDRL</sequence>
<dbReference type="PRINTS" id="PR00109">
    <property type="entry name" value="TYRKINASE"/>
</dbReference>
<dbReference type="InterPro" id="IPR013783">
    <property type="entry name" value="Ig-like_fold"/>
</dbReference>
<keyword evidence="4" id="KW-0808">Transferase</keyword>
<proteinExistence type="predicted"/>
<evidence type="ECO:0000259" key="24">
    <source>
        <dbReference type="PROSITE" id="PS50835"/>
    </source>
</evidence>
<dbReference type="SUPFAM" id="SSF56112">
    <property type="entry name" value="Protein kinase-like (PK-like)"/>
    <property type="match status" value="1"/>
</dbReference>
<evidence type="ECO:0000256" key="12">
    <source>
        <dbReference type="ARBA" id="ARBA00023136"/>
    </source>
</evidence>
<dbReference type="InterPro" id="IPR013098">
    <property type="entry name" value="Ig_I-set"/>
</dbReference>
<evidence type="ECO:0000256" key="14">
    <source>
        <dbReference type="ARBA" id="ARBA00023157"/>
    </source>
</evidence>
<dbReference type="InterPro" id="IPR020635">
    <property type="entry name" value="Tyr_kinase_cat_dom"/>
</dbReference>
<keyword evidence="13" id="KW-0829">Tyrosine-protein kinase</keyword>
<evidence type="ECO:0000256" key="13">
    <source>
        <dbReference type="ARBA" id="ARBA00023137"/>
    </source>
</evidence>
<comment type="catalytic activity">
    <reaction evidence="18">
        <text>L-tyrosyl-[protein] + ATP = O-phospho-L-tyrosyl-[protein] + ADP + H(+)</text>
        <dbReference type="Rhea" id="RHEA:10596"/>
        <dbReference type="Rhea" id="RHEA-COMP:10136"/>
        <dbReference type="Rhea" id="RHEA-COMP:20101"/>
        <dbReference type="ChEBI" id="CHEBI:15378"/>
        <dbReference type="ChEBI" id="CHEBI:30616"/>
        <dbReference type="ChEBI" id="CHEBI:46858"/>
        <dbReference type="ChEBI" id="CHEBI:61978"/>
        <dbReference type="ChEBI" id="CHEBI:456216"/>
        <dbReference type="EC" id="2.7.10.1"/>
    </reaction>
</comment>
<keyword evidence="7" id="KW-0677">Repeat</keyword>
<keyword evidence="27" id="KW-1185">Reference proteome</keyword>
<dbReference type="Proteomes" id="UP000070412">
    <property type="component" value="Unassembled WGS sequence"/>
</dbReference>
<dbReference type="PANTHER" id="PTHR24416">
    <property type="entry name" value="TYROSINE-PROTEIN KINASE RECEPTOR"/>
    <property type="match status" value="1"/>
</dbReference>
<name>A0A834R6W3_SARSC</name>
<evidence type="ECO:0000256" key="5">
    <source>
        <dbReference type="ARBA" id="ARBA00022692"/>
    </source>
</evidence>
<evidence type="ECO:0000256" key="20">
    <source>
        <dbReference type="PROSITE-ProRule" id="PRU10141"/>
    </source>
</evidence>
<dbReference type="FunFam" id="3.30.200.20:FF:000593">
    <property type="entry name" value="Predicted protein"/>
    <property type="match status" value="1"/>
</dbReference>
<dbReference type="GO" id="GO:0005886">
    <property type="term" value="C:plasma membrane"/>
    <property type="evidence" value="ECO:0007669"/>
    <property type="project" value="TreeGrafter"/>
</dbReference>
<evidence type="ECO:0000256" key="6">
    <source>
        <dbReference type="ARBA" id="ARBA00022729"/>
    </source>
</evidence>
<dbReference type="GO" id="GO:0043235">
    <property type="term" value="C:receptor complex"/>
    <property type="evidence" value="ECO:0007669"/>
    <property type="project" value="TreeGrafter"/>
</dbReference>
<dbReference type="GO" id="GO:0004714">
    <property type="term" value="F:transmembrane receptor protein tyrosine kinase activity"/>
    <property type="evidence" value="ECO:0007669"/>
    <property type="project" value="UniProtKB-EC"/>
</dbReference>
<dbReference type="GO" id="GO:0005524">
    <property type="term" value="F:ATP binding"/>
    <property type="evidence" value="ECO:0007669"/>
    <property type="project" value="UniProtKB-UniRule"/>
</dbReference>
<organism evidence="25">
    <name type="scientific">Sarcoptes scabiei</name>
    <name type="common">Itch mite</name>
    <name type="synonym">Acarus scabiei</name>
    <dbReference type="NCBI Taxonomy" id="52283"/>
    <lineage>
        <taxon>Eukaryota</taxon>
        <taxon>Metazoa</taxon>
        <taxon>Ecdysozoa</taxon>
        <taxon>Arthropoda</taxon>
        <taxon>Chelicerata</taxon>
        <taxon>Arachnida</taxon>
        <taxon>Acari</taxon>
        <taxon>Acariformes</taxon>
        <taxon>Sarcoptiformes</taxon>
        <taxon>Astigmata</taxon>
        <taxon>Psoroptidia</taxon>
        <taxon>Sarcoptoidea</taxon>
        <taxon>Sarcoptidae</taxon>
        <taxon>Sarcoptinae</taxon>
        <taxon>Sarcoptes</taxon>
    </lineage>
</organism>
<dbReference type="PROSITE" id="PS00109">
    <property type="entry name" value="PROTEIN_KINASE_TYR"/>
    <property type="match status" value="1"/>
</dbReference>
<evidence type="ECO:0000256" key="11">
    <source>
        <dbReference type="ARBA" id="ARBA00022989"/>
    </source>
</evidence>
<dbReference type="Gene3D" id="3.30.200.20">
    <property type="entry name" value="Phosphorylase Kinase, domain 1"/>
    <property type="match status" value="1"/>
</dbReference>
<keyword evidence="12 22" id="KW-0472">Membrane</keyword>
<evidence type="ECO:0000256" key="17">
    <source>
        <dbReference type="ARBA" id="ARBA00023319"/>
    </source>
</evidence>
<reference evidence="25" key="2">
    <citation type="submission" date="2020-01" db="EMBL/GenBank/DDBJ databases">
        <authorList>
            <person name="Korhonen P.K.K."/>
            <person name="Guangxu M.G."/>
            <person name="Wang T.W."/>
            <person name="Stroehlein A.J.S."/>
            <person name="Young N.D."/>
            <person name="Ang C.-S.A."/>
            <person name="Fernando D.W.F."/>
            <person name="Lu H.L."/>
            <person name="Taylor S.T."/>
            <person name="Ehtesham M.E.M."/>
            <person name="Najaraj S.H.N."/>
            <person name="Harsha G.H.G."/>
            <person name="Madugundu A.M."/>
            <person name="Renuse S.R."/>
            <person name="Holt D.H."/>
            <person name="Pandey A.P."/>
            <person name="Papenfuss A.P."/>
            <person name="Gasser R.B.G."/>
            <person name="Fischer K.F."/>
        </authorList>
    </citation>
    <scope>NUCLEOTIDE SEQUENCE</scope>
    <source>
        <strain evidence="25">SSS_KF_BRIS2020</strain>
    </source>
</reference>
<dbReference type="Gene3D" id="2.60.40.10">
    <property type="entry name" value="Immunoglobulins"/>
    <property type="match status" value="3"/>
</dbReference>
<reference evidence="27" key="1">
    <citation type="journal article" date="2020" name="PLoS Negl. Trop. Dis.">
        <title>High-quality nuclear genome for Sarcoptes scabiei-A critical resource for a neglected parasite.</title>
        <authorList>
            <person name="Korhonen P.K."/>
            <person name="Gasser R.B."/>
            <person name="Ma G."/>
            <person name="Wang T."/>
            <person name="Stroehlein A.J."/>
            <person name="Young N.D."/>
            <person name="Ang C.S."/>
            <person name="Fernando D.D."/>
            <person name="Lu H.C."/>
            <person name="Taylor S."/>
            <person name="Reynolds S.L."/>
            <person name="Mofiz E."/>
            <person name="Najaraj S.H."/>
            <person name="Gowda H."/>
            <person name="Madugundu A."/>
            <person name="Renuse S."/>
            <person name="Holt D."/>
            <person name="Pandey A."/>
            <person name="Papenfuss A.T."/>
            <person name="Fischer K."/>
        </authorList>
    </citation>
    <scope>NUCLEOTIDE SEQUENCE [LARGE SCALE GENOMIC DNA]</scope>
</reference>
<evidence type="ECO:0000256" key="16">
    <source>
        <dbReference type="ARBA" id="ARBA00023180"/>
    </source>
</evidence>
<comment type="function">
    <text evidence="19">Receptor for basic fibroblast growth factor.</text>
</comment>